<dbReference type="SUPFAM" id="SSF63829">
    <property type="entry name" value="Calcium-dependent phosphotriesterase"/>
    <property type="match status" value="1"/>
</dbReference>
<reference evidence="1 2" key="1">
    <citation type="submission" date="2024-03" db="EMBL/GenBank/DDBJ databases">
        <title>Two novel species of the genus Flavobacterium exhibiting potentially degradation of complex polysaccharides.</title>
        <authorList>
            <person name="Lian X."/>
        </authorList>
    </citation>
    <scope>NUCLEOTIDE SEQUENCE [LARGE SCALE GENOMIC DNA]</scope>
    <source>
        <strain evidence="1 2">N6</strain>
    </source>
</reference>
<dbReference type="RefSeq" id="WP_342693321.1">
    <property type="nucleotide sequence ID" value="NZ_JBCGDP010000027.1"/>
</dbReference>
<gene>
    <name evidence="1" type="ORF">WFZ86_18535</name>
</gene>
<proteinExistence type="predicted"/>
<evidence type="ECO:0000313" key="2">
    <source>
        <dbReference type="Proteomes" id="UP001468798"/>
    </source>
</evidence>
<organism evidence="1 2">
    <name type="scientific">Flavobacterium polysaccharolyticum</name>
    <dbReference type="NCBI Taxonomy" id="3133148"/>
    <lineage>
        <taxon>Bacteria</taxon>
        <taxon>Pseudomonadati</taxon>
        <taxon>Bacteroidota</taxon>
        <taxon>Flavobacteriia</taxon>
        <taxon>Flavobacteriales</taxon>
        <taxon>Flavobacteriaceae</taxon>
        <taxon>Flavobacterium</taxon>
    </lineage>
</organism>
<keyword evidence="2" id="KW-1185">Reference proteome</keyword>
<sequence>MSNDRNVSDNELILHTRSGAGLYNTVWPLEHADIWRTQSTAVGGLPADFNKQSIVNESINLDQPFTGYTRDKNQLFIMGGTPYLMDTYTKMYMTHSTYVTSDPSEDIISNRKHYAYIAKINPVTLATDIVELSLGRNRSVNYPGGALMHSNGFVYAQAQSILYKIDPDTMQILKTLELPLVEGKPGLAESTIYNGLLVLGNGRIITKCFTSSDIGNGWVLQIDPDTLEIIVAKFIEVQSARLMLDEPLPGVAYAYMPTLSQSRRFLITDNDFILDSEWTADYRNKDDYSTTWANGTLFMKNHVVFPDNSAPGEYITKPLHFFLHSVYNPTTFLQPHDAVSNVPGVNFWKVSGDPYSNKDQGLIITFTPTDEKIAAYMLYDDGIVEKVWERNYFVSASPAIVTSTDHLYINDFRNGHDNFVVLRFSTGEELAYIELPDVLETTMGIIFPGMNDDVYLCSTATSGSVNTGIFNRIFLKQ</sequence>
<evidence type="ECO:0000313" key="1">
    <source>
        <dbReference type="EMBL" id="MEM0578507.1"/>
    </source>
</evidence>
<dbReference type="EMBL" id="JBCGDP010000027">
    <property type="protein sequence ID" value="MEM0578507.1"/>
    <property type="molecule type" value="Genomic_DNA"/>
</dbReference>
<accession>A0ABU9NXE3</accession>
<dbReference type="Proteomes" id="UP001468798">
    <property type="component" value="Unassembled WGS sequence"/>
</dbReference>
<comment type="caution">
    <text evidence="1">The sequence shown here is derived from an EMBL/GenBank/DDBJ whole genome shotgun (WGS) entry which is preliminary data.</text>
</comment>
<protein>
    <submittedName>
        <fullName evidence="1">Uncharacterized protein</fullName>
    </submittedName>
</protein>
<name>A0ABU9NXE3_9FLAO</name>